<evidence type="ECO:0000313" key="7">
    <source>
        <dbReference type="Proteomes" id="UP000321181"/>
    </source>
</evidence>
<protein>
    <submittedName>
        <fullName evidence="6">Putative AraC-family transcriptional regulator</fullName>
    </submittedName>
</protein>
<dbReference type="InterPro" id="IPR046532">
    <property type="entry name" value="DUF6597"/>
</dbReference>
<dbReference type="PANTHER" id="PTHR46796:SF15">
    <property type="entry name" value="BLL1074 PROTEIN"/>
    <property type="match status" value="1"/>
</dbReference>
<evidence type="ECO:0000256" key="3">
    <source>
        <dbReference type="ARBA" id="ARBA00023163"/>
    </source>
</evidence>
<dbReference type="InterPro" id="IPR009057">
    <property type="entry name" value="Homeodomain-like_sf"/>
</dbReference>
<dbReference type="AlphaFoldDB" id="A0A512DH92"/>
<reference evidence="6 7" key="1">
    <citation type="submission" date="2019-07" db="EMBL/GenBank/DDBJ databases">
        <title>Whole genome shotgun sequence of Cellulomonas aerilata NBRC 106308.</title>
        <authorList>
            <person name="Hosoyama A."/>
            <person name="Uohara A."/>
            <person name="Ohji S."/>
            <person name="Ichikawa N."/>
        </authorList>
    </citation>
    <scope>NUCLEOTIDE SEQUENCE [LARGE SCALE GENOMIC DNA]</scope>
    <source>
        <strain evidence="6 7">NBRC 106308</strain>
    </source>
</reference>
<dbReference type="InterPro" id="IPR018062">
    <property type="entry name" value="HTH_AraC-typ_CS"/>
</dbReference>
<dbReference type="EMBL" id="BJYY01000024">
    <property type="protein sequence ID" value="GEO35841.1"/>
    <property type="molecule type" value="Genomic_DNA"/>
</dbReference>
<feature type="domain" description="HTH araC/xylS-type" evidence="5">
    <location>
        <begin position="186"/>
        <end position="285"/>
    </location>
</feature>
<dbReference type="Pfam" id="PF20240">
    <property type="entry name" value="DUF6597"/>
    <property type="match status" value="1"/>
</dbReference>
<name>A0A512DH92_9CELL</name>
<dbReference type="Proteomes" id="UP000321181">
    <property type="component" value="Unassembled WGS sequence"/>
</dbReference>
<feature type="region of interest" description="Disordered" evidence="4">
    <location>
        <begin position="1"/>
        <end position="37"/>
    </location>
</feature>
<evidence type="ECO:0000313" key="6">
    <source>
        <dbReference type="EMBL" id="GEO35841.1"/>
    </source>
</evidence>
<keyword evidence="3" id="KW-0804">Transcription</keyword>
<gene>
    <name evidence="6" type="ORF">CAE01nite_35660</name>
</gene>
<dbReference type="PROSITE" id="PS01124">
    <property type="entry name" value="HTH_ARAC_FAMILY_2"/>
    <property type="match status" value="1"/>
</dbReference>
<dbReference type="InterPro" id="IPR050204">
    <property type="entry name" value="AraC_XylS_family_regulators"/>
</dbReference>
<evidence type="ECO:0000259" key="5">
    <source>
        <dbReference type="PROSITE" id="PS01124"/>
    </source>
</evidence>
<dbReference type="Pfam" id="PF12833">
    <property type="entry name" value="HTH_18"/>
    <property type="match status" value="1"/>
</dbReference>
<dbReference type="Gene3D" id="1.10.10.60">
    <property type="entry name" value="Homeodomain-like"/>
    <property type="match status" value="1"/>
</dbReference>
<accession>A0A512DH92</accession>
<keyword evidence="7" id="KW-1185">Reference proteome</keyword>
<dbReference type="InterPro" id="IPR018060">
    <property type="entry name" value="HTH_AraC"/>
</dbReference>
<dbReference type="PROSITE" id="PS00041">
    <property type="entry name" value="HTH_ARAC_FAMILY_1"/>
    <property type="match status" value="1"/>
</dbReference>
<evidence type="ECO:0000256" key="1">
    <source>
        <dbReference type="ARBA" id="ARBA00023015"/>
    </source>
</evidence>
<organism evidence="6 7">
    <name type="scientific">Cellulomonas aerilata</name>
    <dbReference type="NCBI Taxonomy" id="515326"/>
    <lineage>
        <taxon>Bacteria</taxon>
        <taxon>Bacillati</taxon>
        <taxon>Actinomycetota</taxon>
        <taxon>Actinomycetes</taxon>
        <taxon>Micrococcales</taxon>
        <taxon>Cellulomonadaceae</taxon>
        <taxon>Cellulomonas</taxon>
    </lineage>
</organism>
<keyword evidence="1" id="KW-0805">Transcription regulation</keyword>
<evidence type="ECO:0000256" key="4">
    <source>
        <dbReference type="SAM" id="MobiDB-lite"/>
    </source>
</evidence>
<dbReference type="SUPFAM" id="SSF46689">
    <property type="entry name" value="Homeodomain-like"/>
    <property type="match status" value="1"/>
</dbReference>
<keyword evidence="2" id="KW-0238">DNA-binding</keyword>
<dbReference type="PANTHER" id="PTHR46796">
    <property type="entry name" value="HTH-TYPE TRANSCRIPTIONAL ACTIVATOR RHAS-RELATED"/>
    <property type="match status" value="1"/>
</dbReference>
<sequence length="293" mass="32104">MKPDTAHRGPGEPEPERDRIDRAHLKAPGDRSHTMHRYEPAPDLADLVQRYWVPVWSVPAGRTAPQRVLQYPVCLLVVSGEYARFYGVVSGVSTTVLAGDGWAVGVMLQPAAGHLVARRPVADFTDRHVDVGQVLGAERGAHLVGEVRAAMEADPWSVAAHTRAVAAMEHELRSTLPVDGEGLLVNRLVDLVESRPDVLRVAQICDELGLSERSLQRLVHRRLGLTPKWLIQRRRLQEAAEHLRTGTGTGTVSDLAAHLGYADQPHLHHDFSRVTGMTPGEFVTLHRAAPDAG</sequence>
<dbReference type="GO" id="GO:0043565">
    <property type="term" value="F:sequence-specific DNA binding"/>
    <property type="evidence" value="ECO:0007669"/>
    <property type="project" value="InterPro"/>
</dbReference>
<dbReference type="GO" id="GO:0003700">
    <property type="term" value="F:DNA-binding transcription factor activity"/>
    <property type="evidence" value="ECO:0007669"/>
    <property type="project" value="InterPro"/>
</dbReference>
<evidence type="ECO:0000256" key="2">
    <source>
        <dbReference type="ARBA" id="ARBA00023125"/>
    </source>
</evidence>
<dbReference type="RefSeq" id="WP_146906898.1">
    <property type="nucleotide sequence ID" value="NZ_BAAARM010000003.1"/>
</dbReference>
<comment type="caution">
    <text evidence="6">The sequence shown here is derived from an EMBL/GenBank/DDBJ whole genome shotgun (WGS) entry which is preliminary data.</text>
</comment>
<dbReference type="OrthoDB" id="2559672at2"/>
<proteinExistence type="predicted"/>
<dbReference type="SMART" id="SM00342">
    <property type="entry name" value="HTH_ARAC"/>
    <property type="match status" value="1"/>
</dbReference>